<proteinExistence type="predicted"/>
<evidence type="ECO:0000256" key="2">
    <source>
        <dbReference type="ARBA" id="ARBA00022982"/>
    </source>
</evidence>
<keyword evidence="2" id="KW-0249">Electron transport</keyword>
<keyword evidence="4" id="KW-1185">Reference proteome</keyword>
<sequence length="1127" mass="128384">MTTNRKLNEILIREDGFSKTEISVSEGETLVFYSNSKKKTENFSYENIGLVQVVPDDNGENFRPVVGGYIFEQLDAKITLKFKVIGEFLFKLKNHPSNPAPCKVKVVHEVPLNASIADDGFHPKIIKIDEGQSIKWSWSKLSVPITIFESSVCESHYELQKKTKDLVTPSSSNDYTRKFDLPGVYYFQSESKSGDKCDLCVVEVQSSYREHTVEIFDNKFSPARITIEEGDLIWFHWNKNKCLKKHCIYQIYPPTPDHPSDRAYIPVKNGFKWSTPTRNGMVCHKFEKCGVYYYGDISGNECASYIGIIAVKPKSENTTIPFVEETKQFEQSVLTVETGDLIWFKWNKTIPISIKLDEACLVNDKTRNKKSHNQTECQRYDSKVIQRCGVYAFKITYAGCYYFCINNETDKFSLTVIASPALKDHKITITDSEAKPNILNINPEDRVWFVWDDTKRSQNIRQVNHANKAIVDGFLSGSLMESPGTFVESFNNLGIFYYTSDNFKGIMGAIVVVPEPGIHVVLLNERGPQPDPIVIKQNDVVIWKFDSEQTNDVVLIKKESDLYSYSESSKEILPRKYLSHAFKESGVYHFVSPSFDMTVRAEFIEAARGLDNTILSTVVVDNIEEYTTVYVDKEGFHPDIINVEVGKSILFDWRESNESHNITHISLPNERNSYKAITGSKAFTSGSPVVNNSFLHLFEEEGQFCVTSDGSQKHYCIIKVLNSAQKALTPQLCNKEPFILFKYHKIYLDCQTPNVDIHYTTDGSAPSKLTAKYNRDTGVIMNEEGINIIRAIAYSEHYLTSDIFTSHRFYVVNDPEPEIEPYRNTEPVSQSSNLNLEWWKCIPKITINSLGVGLLEIFWDRILEHLIPYISHYQIFLNKVSYRKYIPANVNKVLIKGLTGGRNYDIIVMIYPKDRSLLPQQSNIVAYNSPKTTSLGGPIISLKANRQKDQITICWLSIDPEETFIKSYELLINGKKHDEVRSSPGRHKITIEGCKPDTKYSIILVAVPKDGSLPLISNELEVILPLNLNEISLPDSNLRNLEKDFYDEYIEITDLESIRTNSLPKAPEVIDEELLPVAKVSVSHVSTGRIAIDWYMTDLPPSYLELTHYVIILIGNEFSSSIKSDAR</sequence>
<comment type="caution">
    <text evidence="3">The sequence shown here is derived from an EMBL/GenBank/DDBJ whole genome shotgun (WGS) entry which is preliminary data.</text>
</comment>
<dbReference type="PANTHER" id="PTHR34192:SF10">
    <property type="entry name" value="PLASTOCYANIN MAJOR ISOFORM, CHLOROPLASTIC-RELATED"/>
    <property type="match status" value="1"/>
</dbReference>
<dbReference type="SUPFAM" id="SSF49503">
    <property type="entry name" value="Cupredoxins"/>
    <property type="match status" value="1"/>
</dbReference>
<dbReference type="InterPro" id="IPR036116">
    <property type="entry name" value="FN3_sf"/>
</dbReference>
<dbReference type="Proteomes" id="UP000663879">
    <property type="component" value="Unassembled WGS sequence"/>
</dbReference>
<evidence type="ECO:0000313" key="3">
    <source>
        <dbReference type="EMBL" id="CAF0781764.1"/>
    </source>
</evidence>
<dbReference type="InterPro" id="IPR013783">
    <property type="entry name" value="Ig-like_fold"/>
</dbReference>
<dbReference type="SUPFAM" id="SSF49265">
    <property type="entry name" value="Fibronectin type III"/>
    <property type="match status" value="1"/>
</dbReference>
<evidence type="ECO:0000313" key="4">
    <source>
        <dbReference type="Proteomes" id="UP000663879"/>
    </source>
</evidence>
<protein>
    <submittedName>
        <fullName evidence="3">Uncharacterized protein</fullName>
    </submittedName>
</protein>
<dbReference type="Gene3D" id="2.60.40.10">
    <property type="entry name" value="Immunoglobulins"/>
    <property type="match status" value="1"/>
</dbReference>
<dbReference type="AlphaFoldDB" id="A0A813RJ27"/>
<evidence type="ECO:0000256" key="1">
    <source>
        <dbReference type="ARBA" id="ARBA00022448"/>
    </source>
</evidence>
<dbReference type="Gene3D" id="2.60.40.420">
    <property type="entry name" value="Cupredoxins - blue copper proteins"/>
    <property type="match status" value="2"/>
</dbReference>
<name>A0A813RJ27_9BILA</name>
<dbReference type="OrthoDB" id="10036029at2759"/>
<reference evidence="3" key="1">
    <citation type="submission" date="2021-02" db="EMBL/GenBank/DDBJ databases">
        <authorList>
            <person name="Nowell W R."/>
        </authorList>
    </citation>
    <scope>NUCLEOTIDE SEQUENCE</scope>
    <source>
        <strain evidence="3">Ploen Becks lab</strain>
    </source>
</reference>
<dbReference type="EMBL" id="CAJNOC010000603">
    <property type="protein sequence ID" value="CAF0781764.1"/>
    <property type="molecule type" value="Genomic_DNA"/>
</dbReference>
<dbReference type="Pfam" id="PF13287">
    <property type="entry name" value="Fn3_assoc"/>
    <property type="match status" value="1"/>
</dbReference>
<keyword evidence="1" id="KW-0813">Transport</keyword>
<organism evidence="3 4">
    <name type="scientific">Brachionus calyciflorus</name>
    <dbReference type="NCBI Taxonomy" id="104777"/>
    <lineage>
        <taxon>Eukaryota</taxon>
        <taxon>Metazoa</taxon>
        <taxon>Spiralia</taxon>
        <taxon>Gnathifera</taxon>
        <taxon>Rotifera</taxon>
        <taxon>Eurotatoria</taxon>
        <taxon>Monogononta</taxon>
        <taxon>Pseudotrocha</taxon>
        <taxon>Ploima</taxon>
        <taxon>Brachionidae</taxon>
        <taxon>Brachionus</taxon>
    </lineage>
</organism>
<accession>A0A813RJ27</accession>
<gene>
    <name evidence="3" type="ORF">OXX778_LOCUS5503</name>
</gene>
<dbReference type="InterPro" id="IPR026876">
    <property type="entry name" value="Fn3_assoc_repeat"/>
</dbReference>
<dbReference type="PANTHER" id="PTHR34192">
    <property type="entry name" value="PLASTOCYANIN MAJOR ISOFORM, CHLOROPLASTIC-RELATED"/>
    <property type="match status" value="1"/>
</dbReference>
<dbReference type="InterPro" id="IPR008972">
    <property type="entry name" value="Cupredoxin"/>
</dbReference>